<dbReference type="PANTHER" id="PTHR30313:SF2">
    <property type="entry name" value="DNA PRIMASE"/>
    <property type="match status" value="1"/>
</dbReference>
<evidence type="ECO:0000256" key="14">
    <source>
        <dbReference type="PIRSR" id="PIRSR002811-1"/>
    </source>
</evidence>
<dbReference type="InterPro" id="IPR013264">
    <property type="entry name" value="DNAG_N"/>
</dbReference>
<dbReference type="InterPro" id="IPR006295">
    <property type="entry name" value="DNA_primase_DnaG"/>
</dbReference>
<dbReference type="OrthoDB" id="9803773at2"/>
<dbReference type="FunFam" id="3.40.1360.10:FF:000002">
    <property type="entry name" value="DNA primase"/>
    <property type="match status" value="1"/>
</dbReference>
<dbReference type="Proteomes" id="UP000054051">
    <property type="component" value="Unassembled WGS sequence"/>
</dbReference>
<dbReference type="HAMAP" id="MF_00974">
    <property type="entry name" value="DNA_primase_DnaG"/>
    <property type="match status" value="1"/>
</dbReference>
<dbReference type="InterPro" id="IPR050219">
    <property type="entry name" value="DnaG_primase"/>
</dbReference>
<dbReference type="GO" id="GO:0008270">
    <property type="term" value="F:zinc ion binding"/>
    <property type="evidence" value="ECO:0007669"/>
    <property type="project" value="UniProtKB-UniRule"/>
</dbReference>
<evidence type="ECO:0000256" key="6">
    <source>
        <dbReference type="ARBA" id="ARBA00022723"/>
    </source>
</evidence>
<feature type="zinc finger region" description="CHC2-type" evidence="12 14">
    <location>
        <begin position="37"/>
        <end position="61"/>
    </location>
</feature>
<reference evidence="16 17" key="1">
    <citation type="submission" date="2011-08" db="EMBL/GenBank/DDBJ databases">
        <title>The genome of the obligate endobacterium of an arbuscular mycorrhizal fungus reveals an interphylum network of nutritional interactions.</title>
        <authorList>
            <person name="Ghignone S."/>
            <person name="Salvioli A."/>
            <person name="Anca I."/>
            <person name="Lumini E."/>
            <person name="Ortu G."/>
            <person name="Petiti L."/>
            <person name="Cruveiller S."/>
            <person name="Bianciotto V."/>
            <person name="Piffanelli P."/>
            <person name="Lanfranco L."/>
            <person name="Bonfante P."/>
        </authorList>
    </citation>
    <scope>NUCLEOTIDE SEQUENCE [LARGE SCALE GENOMIC DNA]</scope>
    <source>
        <strain evidence="16 17">BEG34</strain>
    </source>
</reference>
<keyword evidence="4 12" id="KW-0548">Nucleotidyltransferase</keyword>
<dbReference type="Gene3D" id="1.20.50.20">
    <property type="entry name" value="DnaG, RNA polymerase domain, helical bundle"/>
    <property type="match status" value="1"/>
</dbReference>
<keyword evidence="1 12" id="KW-0240">DNA-directed RNA polymerase</keyword>
<keyword evidence="17" id="KW-1185">Reference proteome</keyword>
<keyword evidence="11 12" id="KW-0804">Transcription</keyword>
<dbReference type="PIRSF" id="PIRSF002811">
    <property type="entry name" value="DnaG"/>
    <property type="match status" value="1"/>
</dbReference>
<accession>G2J7Q2</accession>
<keyword evidence="7 12" id="KW-0863">Zinc-finger</keyword>
<evidence type="ECO:0000256" key="10">
    <source>
        <dbReference type="ARBA" id="ARBA00023125"/>
    </source>
</evidence>
<evidence type="ECO:0000256" key="11">
    <source>
        <dbReference type="ARBA" id="ARBA00023163"/>
    </source>
</evidence>
<organism evidence="16 17">
    <name type="scientific">Candidatus Glomeribacter gigasporarum BEG34</name>
    <dbReference type="NCBI Taxonomy" id="1070319"/>
    <lineage>
        <taxon>Bacteria</taxon>
        <taxon>Pseudomonadati</taxon>
        <taxon>Pseudomonadota</taxon>
        <taxon>Betaproteobacteria</taxon>
        <taxon>Burkholderiales</taxon>
        <taxon>Burkholderiaceae</taxon>
        <taxon>Candidatus Glomeribacter</taxon>
    </lineage>
</organism>
<comment type="subunit">
    <text evidence="12">Monomer. Interacts with DnaB.</text>
</comment>
<keyword evidence="6 12" id="KW-0479">Metal-binding</keyword>
<comment type="catalytic activity">
    <reaction evidence="12">
        <text>ssDNA + n NTP = ssDNA/pppN(pN)n-1 hybrid + (n-1) diphosphate.</text>
        <dbReference type="EC" id="2.7.7.101"/>
    </reaction>
</comment>
<dbReference type="Gene3D" id="3.90.580.10">
    <property type="entry name" value="Zinc finger, CHC2-type domain"/>
    <property type="match status" value="1"/>
</dbReference>
<dbReference type="GO" id="GO:0005737">
    <property type="term" value="C:cytoplasm"/>
    <property type="evidence" value="ECO:0007669"/>
    <property type="project" value="TreeGrafter"/>
</dbReference>
<keyword evidence="5 12" id="KW-0235">DNA replication</keyword>
<dbReference type="Pfam" id="PF10410">
    <property type="entry name" value="DnaB_bind"/>
    <property type="match status" value="1"/>
</dbReference>
<evidence type="ECO:0000313" key="17">
    <source>
        <dbReference type="Proteomes" id="UP000054051"/>
    </source>
</evidence>
<dbReference type="CDD" id="cd03364">
    <property type="entry name" value="TOPRIM_DnaG_primases"/>
    <property type="match status" value="1"/>
</dbReference>
<keyword evidence="9" id="KW-0460">Magnesium</keyword>
<dbReference type="Pfam" id="PF01807">
    <property type="entry name" value="Zn_ribbon_DnaG"/>
    <property type="match status" value="1"/>
</dbReference>
<evidence type="ECO:0000256" key="5">
    <source>
        <dbReference type="ARBA" id="ARBA00022705"/>
    </source>
</evidence>
<dbReference type="InterPro" id="IPR034151">
    <property type="entry name" value="TOPRIM_DnaG_bac"/>
</dbReference>
<dbReference type="AlphaFoldDB" id="G2J7Q2"/>
<keyword evidence="2 12" id="KW-0639">Primosome</keyword>
<feature type="domain" description="Toprim" evidence="15">
    <location>
        <begin position="262"/>
        <end position="344"/>
    </location>
</feature>
<comment type="similarity">
    <text evidence="12 13">Belongs to the DnaG primase family.</text>
</comment>
<dbReference type="InterPro" id="IPR030846">
    <property type="entry name" value="DnaG_bac"/>
</dbReference>
<dbReference type="Pfam" id="PF13155">
    <property type="entry name" value="Toprim_2"/>
    <property type="match status" value="1"/>
</dbReference>
<dbReference type="SUPFAM" id="SSF57783">
    <property type="entry name" value="Zinc beta-ribbon"/>
    <property type="match status" value="1"/>
</dbReference>
<evidence type="ECO:0000256" key="12">
    <source>
        <dbReference type="HAMAP-Rule" id="MF_00974"/>
    </source>
</evidence>
<dbReference type="Pfam" id="PF08275">
    <property type="entry name" value="DNAG_N"/>
    <property type="match status" value="1"/>
</dbReference>
<evidence type="ECO:0000256" key="7">
    <source>
        <dbReference type="ARBA" id="ARBA00022771"/>
    </source>
</evidence>
<name>G2J7Q2_9BURK</name>
<dbReference type="GO" id="GO:0006269">
    <property type="term" value="P:DNA replication, synthesis of primer"/>
    <property type="evidence" value="ECO:0007669"/>
    <property type="project" value="UniProtKB-UniRule"/>
</dbReference>
<dbReference type="Gene3D" id="3.40.1360.10">
    <property type="match status" value="1"/>
</dbReference>
<dbReference type="GO" id="GO:0000428">
    <property type="term" value="C:DNA-directed RNA polymerase complex"/>
    <property type="evidence" value="ECO:0007669"/>
    <property type="project" value="UniProtKB-KW"/>
</dbReference>
<gene>
    <name evidence="12 16" type="primary">dnaG</name>
    <name evidence="16" type="ORF">CAGGBEG34_180106</name>
</gene>
<keyword evidence="3 12" id="KW-0808">Transferase</keyword>
<protein>
    <recommendedName>
        <fullName evidence="12 13">DNA primase</fullName>
        <ecNumber evidence="12">2.7.7.101</ecNumber>
    </recommendedName>
</protein>
<evidence type="ECO:0000256" key="1">
    <source>
        <dbReference type="ARBA" id="ARBA00022478"/>
    </source>
</evidence>
<dbReference type="SMART" id="SM00493">
    <property type="entry name" value="TOPRIM"/>
    <property type="match status" value="1"/>
</dbReference>
<dbReference type="SMART" id="SM00400">
    <property type="entry name" value="ZnF_CHCC"/>
    <property type="match status" value="1"/>
</dbReference>
<dbReference type="InterPro" id="IPR006171">
    <property type="entry name" value="TOPRIM_dom"/>
</dbReference>
<dbReference type="RefSeq" id="WP_006682071.1">
    <property type="nucleotide sequence ID" value="NZ_CAFB01000034.1"/>
</dbReference>
<dbReference type="InterPro" id="IPR002694">
    <property type="entry name" value="Znf_CHC2"/>
</dbReference>
<dbReference type="SUPFAM" id="SSF56731">
    <property type="entry name" value="DNA primase core"/>
    <property type="match status" value="1"/>
</dbReference>
<evidence type="ECO:0000256" key="8">
    <source>
        <dbReference type="ARBA" id="ARBA00022833"/>
    </source>
</evidence>
<evidence type="ECO:0000256" key="3">
    <source>
        <dbReference type="ARBA" id="ARBA00022679"/>
    </source>
</evidence>
<proteinExistence type="inferred from homology"/>
<dbReference type="GO" id="GO:0003899">
    <property type="term" value="F:DNA-directed RNA polymerase activity"/>
    <property type="evidence" value="ECO:0007669"/>
    <property type="project" value="UniProtKB-UniRule"/>
</dbReference>
<dbReference type="GO" id="GO:1990077">
    <property type="term" value="C:primosome complex"/>
    <property type="evidence" value="ECO:0007669"/>
    <property type="project" value="UniProtKB-KW"/>
</dbReference>
<dbReference type="Gene3D" id="3.90.980.10">
    <property type="entry name" value="DNA primase, catalytic core, N-terminal domain"/>
    <property type="match status" value="1"/>
</dbReference>
<comment type="function">
    <text evidence="12 13">RNA polymerase that catalyzes the synthesis of short RNA molecules used as primers for DNA polymerase during DNA replication.</text>
</comment>
<comment type="cofactor">
    <cofactor evidence="12 13 14">
        <name>Zn(2+)</name>
        <dbReference type="ChEBI" id="CHEBI:29105"/>
    </cofactor>
    <text evidence="12 13 14">Binds 1 zinc ion per monomer.</text>
</comment>
<dbReference type="GO" id="GO:0003677">
    <property type="term" value="F:DNA binding"/>
    <property type="evidence" value="ECO:0007669"/>
    <property type="project" value="UniProtKB-KW"/>
</dbReference>
<dbReference type="PROSITE" id="PS50880">
    <property type="entry name" value="TOPRIM"/>
    <property type="match status" value="1"/>
</dbReference>
<keyword evidence="8 12" id="KW-0862">Zinc</keyword>
<dbReference type="InterPro" id="IPR036977">
    <property type="entry name" value="DNA_primase_Znf_CHC2"/>
</dbReference>
<evidence type="ECO:0000256" key="4">
    <source>
        <dbReference type="ARBA" id="ARBA00022695"/>
    </source>
</evidence>
<dbReference type="FunFam" id="3.90.580.10:FF:000001">
    <property type="entry name" value="DNA primase"/>
    <property type="match status" value="1"/>
</dbReference>
<dbReference type="InterPro" id="IPR019475">
    <property type="entry name" value="DNA_primase_DnaB-bd"/>
</dbReference>
<comment type="caution">
    <text evidence="16">The sequence shown here is derived from an EMBL/GenBank/DDBJ whole genome shotgun (WGS) entry which is preliminary data.</text>
</comment>
<evidence type="ECO:0000259" key="15">
    <source>
        <dbReference type="PROSITE" id="PS50880"/>
    </source>
</evidence>
<dbReference type="InterPro" id="IPR037068">
    <property type="entry name" value="DNA_primase_core_N_sf"/>
</dbReference>
<dbReference type="EC" id="2.7.7.101" evidence="12"/>
<evidence type="ECO:0000256" key="2">
    <source>
        <dbReference type="ARBA" id="ARBA00022515"/>
    </source>
</evidence>
<evidence type="ECO:0000313" key="16">
    <source>
        <dbReference type="EMBL" id="CCD28797.1"/>
    </source>
</evidence>
<dbReference type="eggNOG" id="COG0358">
    <property type="taxonomic scope" value="Bacteria"/>
</dbReference>
<dbReference type="EMBL" id="CAFB01000034">
    <property type="protein sequence ID" value="CCD28797.1"/>
    <property type="molecule type" value="Genomic_DNA"/>
</dbReference>
<dbReference type="NCBIfam" id="TIGR01391">
    <property type="entry name" value="dnaG"/>
    <property type="match status" value="1"/>
</dbReference>
<dbReference type="STRING" id="1070319.CAGGBEG34_180106"/>
<evidence type="ECO:0000256" key="9">
    <source>
        <dbReference type="ARBA" id="ARBA00022842"/>
    </source>
</evidence>
<dbReference type="PANTHER" id="PTHR30313">
    <property type="entry name" value="DNA PRIMASE"/>
    <property type="match status" value="1"/>
</dbReference>
<keyword evidence="10 12" id="KW-0238">DNA-binding</keyword>
<comment type="domain">
    <text evidence="12">Contains an N-terminal zinc-binding domain, a central core domain that contains the primase activity, and a C-terminal DnaB-binding domain.</text>
</comment>
<evidence type="ECO:0000256" key="13">
    <source>
        <dbReference type="PIRNR" id="PIRNR002811"/>
    </source>
</evidence>
<sequence>MIPHAFLQDLLACVDVVDVVGRFVQLKKSGANFIGLCPFHHEKTPSFTVSPSKQFYHCFGCSAHGSAIGFLMEHSGLGFVEAVNELAQSVGLTVPREPSGRKAAAPAALAQQAAPGLVEIMQRASDYYREQLRAAPAAIAYLKHRGLSGEIAKRFGLGYAPHGWQHLAQIFPDQPYDALVEAGLMIEREPNEANGPPRRYDRFRDRIMFPIRNLRAQVMGFGARVIERGEPKYLNSPETPLFNKSRELYGLFEARAAIREHGYALVVEGYLDALALAQMGFPNTVATLGTACTSLHVQKLLRHTDHIVFGFDGDEAGRRAARRALEACLPHAGDHRTVRFLFLPSEHDPDSYIRARGAAAFAQAVKAALPLSQFLLNEILDSQTPDHPEGRAKALFHAKPLLQVLPANVLRAQIVRQLAQRLELPVAEITALLDDTRLSARRATHIPVSGARRRVTANEQRALRTLIAWPRIAARLNADEIQILTRATRNGAVFEEVLTHARALGNTAHFSLMSDVLKHSPNAHIYEEALKELLALDEMVRDLQRNDAVHPDAAEHSLAQENLALEEVRAAITQLHYNALRARCDALTRQPTRTPEENAELAQLLRQTTEFKKRPGTGQYT</sequence>